<dbReference type="STRING" id="5627.A0A1C7MFV9"/>
<feature type="region of interest" description="Disordered" evidence="1">
    <location>
        <begin position="109"/>
        <end position="270"/>
    </location>
</feature>
<feature type="compositionally biased region" description="Polar residues" evidence="1">
    <location>
        <begin position="111"/>
        <end position="125"/>
    </location>
</feature>
<feature type="compositionally biased region" description="Polar residues" evidence="1">
    <location>
        <begin position="1"/>
        <end position="15"/>
    </location>
</feature>
<feature type="compositionally biased region" description="Low complexity" evidence="1">
    <location>
        <begin position="18"/>
        <end position="30"/>
    </location>
</feature>
<proteinExistence type="predicted"/>
<feature type="compositionally biased region" description="Polar residues" evidence="1">
    <location>
        <begin position="252"/>
        <end position="267"/>
    </location>
</feature>
<feature type="region of interest" description="Disordered" evidence="1">
    <location>
        <begin position="304"/>
        <end position="351"/>
    </location>
</feature>
<comment type="caution">
    <text evidence="3">The sequence shown here is derived from an EMBL/GenBank/DDBJ whole genome shotgun (WGS) entry which is preliminary data.</text>
</comment>
<dbReference type="OMA" id="EPVGYAI"/>
<evidence type="ECO:0000313" key="4">
    <source>
        <dbReference type="Proteomes" id="UP000092993"/>
    </source>
</evidence>
<dbReference type="EMBL" id="LUGG01000004">
    <property type="protein sequence ID" value="OBZ75773.1"/>
    <property type="molecule type" value="Genomic_DNA"/>
</dbReference>
<reference evidence="3 4" key="1">
    <citation type="submission" date="2016-03" db="EMBL/GenBank/DDBJ databases">
        <title>Whole genome sequencing of Grifola frondosa 9006-11.</title>
        <authorList>
            <person name="Min B."/>
            <person name="Park H."/>
            <person name="Kim J.-G."/>
            <person name="Cho H."/>
            <person name="Oh Y.-L."/>
            <person name="Kong W.-S."/>
            <person name="Choi I.-G."/>
        </authorList>
    </citation>
    <scope>NUCLEOTIDE SEQUENCE [LARGE SCALE GENOMIC DNA]</scope>
    <source>
        <strain evidence="3 4">9006-11</strain>
    </source>
</reference>
<dbReference type="Proteomes" id="UP000092993">
    <property type="component" value="Unassembled WGS sequence"/>
</dbReference>
<feature type="compositionally biased region" description="Pro residues" evidence="1">
    <location>
        <begin position="168"/>
        <end position="177"/>
    </location>
</feature>
<protein>
    <submittedName>
        <fullName evidence="3">Uncharacterized protein</fullName>
    </submittedName>
</protein>
<keyword evidence="4" id="KW-1185">Reference proteome</keyword>
<name>A0A1C7MFV9_GRIFR</name>
<keyword evidence="2" id="KW-1133">Transmembrane helix</keyword>
<organism evidence="3 4">
    <name type="scientific">Grifola frondosa</name>
    <name type="common">Maitake</name>
    <name type="synonym">Polyporus frondosus</name>
    <dbReference type="NCBI Taxonomy" id="5627"/>
    <lineage>
        <taxon>Eukaryota</taxon>
        <taxon>Fungi</taxon>
        <taxon>Dikarya</taxon>
        <taxon>Basidiomycota</taxon>
        <taxon>Agaricomycotina</taxon>
        <taxon>Agaricomycetes</taxon>
        <taxon>Polyporales</taxon>
        <taxon>Grifolaceae</taxon>
        <taxon>Grifola</taxon>
    </lineage>
</organism>
<sequence length="351" mass="37502">MPATNVTQSSSQSPPHLTGGTSMSSAAATSSPQDIVTTTITSGTSLPTAVVTSQGSDIPVAAIAGGTAAGVFLAFVAVMGWTWWGRCIKRRRAKDRKEALAVLQVRENTRKNASSLSHSQGQYRPSFSIRHHEKKITFASSSSNSSTLKEVDEPKRSRIEKDPLFYQKPPPYVPSRPSPLAKSTPGNERPLPPAPPSRSVKHGAQMPIKLAQGPTSSTTPPSPRSSRRGVQLPIGTDEELPPAVPRPRLAHQPSTLSSGSVYSTQSAMEERQRSVPSSLIMALSTEDVRRSLLASYIPFYSRLRPNSGAEGSRLSEYSAASADEPQADDQPWVPVGYAYGGEEGATLSNRG</sequence>
<evidence type="ECO:0000313" key="3">
    <source>
        <dbReference type="EMBL" id="OBZ75773.1"/>
    </source>
</evidence>
<feature type="transmembrane region" description="Helical" evidence="2">
    <location>
        <begin position="60"/>
        <end position="84"/>
    </location>
</feature>
<evidence type="ECO:0000256" key="2">
    <source>
        <dbReference type="SAM" id="Phobius"/>
    </source>
</evidence>
<keyword evidence="2" id="KW-0472">Membrane</keyword>
<dbReference type="OrthoDB" id="3244253at2759"/>
<dbReference type="AlphaFoldDB" id="A0A1C7MFV9"/>
<evidence type="ECO:0000256" key="1">
    <source>
        <dbReference type="SAM" id="MobiDB-lite"/>
    </source>
</evidence>
<keyword evidence="2" id="KW-0812">Transmembrane</keyword>
<feature type="region of interest" description="Disordered" evidence="1">
    <location>
        <begin position="1"/>
        <end position="30"/>
    </location>
</feature>
<gene>
    <name evidence="3" type="ORF">A0H81_04694</name>
</gene>
<feature type="compositionally biased region" description="Basic and acidic residues" evidence="1">
    <location>
        <begin position="149"/>
        <end position="163"/>
    </location>
</feature>
<accession>A0A1C7MFV9</accession>